<dbReference type="Proteomes" id="UP000317371">
    <property type="component" value="Unassembled WGS sequence"/>
</dbReference>
<dbReference type="PRINTS" id="PR01490">
    <property type="entry name" value="RTXTOXIND"/>
</dbReference>
<dbReference type="PANTHER" id="PTHR32347:SF14">
    <property type="entry name" value="EFFLUX SYSTEM COMPONENT YKNX-RELATED"/>
    <property type="match status" value="1"/>
</dbReference>
<dbReference type="Pfam" id="PF25917">
    <property type="entry name" value="BSH_RND"/>
    <property type="match status" value="1"/>
</dbReference>
<evidence type="ECO:0000313" key="8">
    <source>
        <dbReference type="Proteomes" id="UP000317371"/>
    </source>
</evidence>
<dbReference type="InParanoid" id="A0A540VA99"/>
<feature type="domain" description="Multidrug resistance protein MdtA-like barrel-sandwich hybrid" evidence="5">
    <location>
        <begin position="87"/>
        <end position="363"/>
    </location>
</feature>
<evidence type="ECO:0000256" key="2">
    <source>
        <dbReference type="ARBA" id="ARBA00023054"/>
    </source>
</evidence>
<comment type="subcellular location">
    <subcellularLocation>
        <location evidence="1">Cell envelope</location>
    </subcellularLocation>
</comment>
<evidence type="ECO:0000256" key="1">
    <source>
        <dbReference type="ARBA" id="ARBA00004196"/>
    </source>
</evidence>
<sequence length="500" mass="52854">MKRMLSWTVLFVLFASIGFGTTLMLANGAGLQEMLTQALTAQPGTLSASSAGEAAPQEQLPPPGPVPVNAVGRIDLVTTRQVVLESSGRISEIAVEVGDQVEAGDLLMSLDTTQLEWALEKAEINFETARLAFEKLGRQVDESDIALAEANLLSAQENLARVKAGYTPEELAAAESAAAAAWARYNELKERPTQAQIVQAQANLKKAELAVQAAQREYDKIAWLPESAATAAADNLQRATIDYEAAKAAYEEAIKPATQAELQSALSAAQQAQHNLNQLKEKPTPAELAEAEARVAAAEHALKQAQEGVDEADQRTAELRVRQAMIDLEQARLNLQNAQVLAPVAGTVLDISVELGQQGSAGTVVATLADLNDIELVANVEQRDIARVHVGQVVEISVYALPDEHFQGVVEKIAPVADSGASFVTFPVIIRLTDGPLELIRPGMTASANFMEGETATPEAQAEPTEDTSGQAESAEQAEGEGESTEADATATPAPSGGNN</sequence>
<dbReference type="InterPro" id="IPR058625">
    <property type="entry name" value="MdtA-like_BSH"/>
</dbReference>
<organism evidence="7 8">
    <name type="scientific">Litorilinea aerophila</name>
    <dbReference type="NCBI Taxonomy" id="1204385"/>
    <lineage>
        <taxon>Bacteria</taxon>
        <taxon>Bacillati</taxon>
        <taxon>Chloroflexota</taxon>
        <taxon>Caldilineae</taxon>
        <taxon>Caldilineales</taxon>
        <taxon>Caldilineaceae</taxon>
        <taxon>Litorilinea</taxon>
    </lineage>
</organism>
<dbReference type="PANTHER" id="PTHR32347">
    <property type="entry name" value="EFFLUX SYSTEM COMPONENT YKNX-RELATED"/>
    <property type="match status" value="1"/>
</dbReference>
<dbReference type="Gene3D" id="1.10.287.470">
    <property type="entry name" value="Helix hairpin bin"/>
    <property type="match status" value="1"/>
</dbReference>
<dbReference type="SUPFAM" id="SSF111369">
    <property type="entry name" value="HlyD-like secretion proteins"/>
    <property type="match status" value="2"/>
</dbReference>
<evidence type="ECO:0000259" key="6">
    <source>
        <dbReference type="Pfam" id="PF25954"/>
    </source>
</evidence>
<evidence type="ECO:0000259" key="5">
    <source>
        <dbReference type="Pfam" id="PF25917"/>
    </source>
</evidence>
<dbReference type="RefSeq" id="WP_141611945.1">
    <property type="nucleotide sequence ID" value="NZ_VIGC02000034.1"/>
</dbReference>
<dbReference type="OrthoDB" id="140298at2"/>
<feature type="domain" description="CusB-like beta-barrel" evidence="6">
    <location>
        <begin position="376"/>
        <end position="452"/>
    </location>
</feature>
<protein>
    <submittedName>
        <fullName evidence="7">HlyD family efflux transporter periplasmic adaptor subunit</fullName>
    </submittedName>
</protein>
<feature type="compositionally biased region" description="Acidic residues" evidence="4">
    <location>
        <begin position="476"/>
        <end position="486"/>
    </location>
</feature>
<dbReference type="AlphaFoldDB" id="A0A540VA99"/>
<dbReference type="Gene3D" id="2.40.30.170">
    <property type="match status" value="1"/>
</dbReference>
<dbReference type="InterPro" id="IPR050465">
    <property type="entry name" value="UPF0194_transport"/>
</dbReference>
<comment type="caution">
    <text evidence="7">The sequence shown here is derived from an EMBL/GenBank/DDBJ whole genome shotgun (WGS) entry which is preliminary data.</text>
</comment>
<name>A0A540VA99_9CHLR</name>
<evidence type="ECO:0000256" key="3">
    <source>
        <dbReference type="SAM" id="Coils"/>
    </source>
</evidence>
<keyword evidence="2 3" id="KW-0175">Coiled coil</keyword>
<dbReference type="GO" id="GO:0030313">
    <property type="term" value="C:cell envelope"/>
    <property type="evidence" value="ECO:0007669"/>
    <property type="project" value="UniProtKB-SubCell"/>
</dbReference>
<proteinExistence type="predicted"/>
<feature type="region of interest" description="Disordered" evidence="4">
    <location>
        <begin position="453"/>
        <end position="500"/>
    </location>
</feature>
<evidence type="ECO:0000256" key="4">
    <source>
        <dbReference type="SAM" id="MobiDB-lite"/>
    </source>
</evidence>
<feature type="coiled-coil region" evidence="3">
    <location>
        <begin position="262"/>
        <end position="341"/>
    </location>
</feature>
<dbReference type="Pfam" id="PF25954">
    <property type="entry name" value="Beta-barrel_RND_2"/>
    <property type="match status" value="1"/>
</dbReference>
<evidence type="ECO:0000313" key="7">
    <source>
        <dbReference type="EMBL" id="TQE93707.1"/>
    </source>
</evidence>
<accession>A0A540VA99</accession>
<keyword evidence="8" id="KW-1185">Reference proteome</keyword>
<dbReference type="Gene3D" id="2.40.50.100">
    <property type="match status" value="1"/>
</dbReference>
<dbReference type="EMBL" id="VIGC01000034">
    <property type="protein sequence ID" value="TQE93707.1"/>
    <property type="molecule type" value="Genomic_DNA"/>
</dbReference>
<reference evidence="7 8" key="1">
    <citation type="submission" date="2019-06" db="EMBL/GenBank/DDBJ databases">
        <title>Genome sequence of Litorilinea aerophila BAA-2444.</title>
        <authorList>
            <person name="Maclea K.S."/>
            <person name="Maurais E.G."/>
            <person name="Iannazzi L.C."/>
        </authorList>
    </citation>
    <scope>NUCLEOTIDE SEQUENCE [LARGE SCALE GENOMIC DNA]</scope>
    <source>
        <strain evidence="7 8">ATCC BAA-2444</strain>
    </source>
</reference>
<dbReference type="InterPro" id="IPR058792">
    <property type="entry name" value="Beta-barrel_RND_2"/>
</dbReference>
<gene>
    <name evidence="7" type="ORF">FKZ61_20050</name>
</gene>